<dbReference type="AlphaFoldDB" id="F8PGT2"/>
<sequence>MRCNMDIKYIGSGQAANYYVTDYITKSTLPVHVGFDALQYAVKQNGIKWVSSEESTTFRNRSLFTKAVNAIMAQQELSHQQVMSYLVGGGDCYKSHFFKVLRWGDFD</sequence>
<dbReference type="Proteomes" id="UP000008063">
    <property type="component" value="Unassembled WGS sequence"/>
</dbReference>
<protein>
    <submittedName>
        <fullName evidence="1">Uncharacterized protein</fullName>
    </submittedName>
</protein>
<proteinExistence type="predicted"/>
<accession>F8PGT2</accession>
<keyword evidence="2" id="KW-1185">Reference proteome</keyword>
<evidence type="ECO:0000313" key="1">
    <source>
        <dbReference type="EMBL" id="EGO04884.1"/>
    </source>
</evidence>
<name>F8PGT2_SERL3</name>
<gene>
    <name evidence="1" type="ORF">SERLA73DRAFT_43512</name>
</gene>
<evidence type="ECO:0000313" key="2">
    <source>
        <dbReference type="Proteomes" id="UP000008063"/>
    </source>
</evidence>
<dbReference type="HOGENOM" id="CLU_103041_2_0_1"/>
<dbReference type="OMA" id="CCLHPRI"/>
<dbReference type="InParanoid" id="F8PGT2"/>
<reference evidence="2" key="1">
    <citation type="journal article" date="2011" name="Science">
        <title>The plant cell wall-decomposing machinery underlies the functional diversity of forest fungi.</title>
        <authorList>
            <person name="Eastwood D.C."/>
            <person name="Floudas D."/>
            <person name="Binder M."/>
            <person name="Majcherczyk A."/>
            <person name="Schneider P."/>
            <person name="Aerts A."/>
            <person name="Asiegbu F.O."/>
            <person name="Baker S.E."/>
            <person name="Barry K."/>
            <person name="Bendiksby M."/>
            <person name="Blumentritt M."/>
            <person name="Coutinho P.M."/>
            <person name="Cullen D."/>
            <person name="de Vries R.P."/>
            <person name="Gathman A."/>
            <person name="Goodell B."/>
            <person name="Henrissat B."/>
            <person name="Ihrmark K."/>
            <person name="Kauserud H."/>
            <person name="Kohler A."/>
            <person name="LaButti K."/>
            <person name="Lapidus A."/>
            <person name="Lavin J.L."/>
            <person name="Lee Y.-H."/>
            <person name="Lindquist E."/>
            <person name="Lilly W."/>
            <person name="Lucas S."/>
            <person name="Morin E."/>
            <person name="Murat C."/>
            <person name="Oguiza J.A."/>
            <person name="Park J."/>
            <person name="Pisabarro A.G."/>
            <person name="Riley R."/>
            <person name="Rosling A."/>
            <person name="Salamov A."/>
            <person name="Schmidt O."/>
            <person name="Schmutz J."/>
            <person name="Skrede I."/>
            <person name="Stenlid J."/>
            <person name="Wiebenga A."/>
            <person name="Xie X."/>
            <person name="Kuees U."/>
            <person name="Hibbett D.S."/>
            <person name="Hoffmeister D."/>
            <person name="Hoegberg N."/>
            <person name="Martin F."/>
            <person name="Grigoriev I.V."/>
            <person name="Watkinson S.C."/>
        </authorList>
    </citation>
    <scope>NUCLEOTIDE SEQUENCE [LARGE SCALE GENOMIC DNA]</scope>
    <source>
        <strain evidence="2">strain S7.3</strain>
    </source>
</reference>
<dbReference type="EMBL" id="GL945474">
    <property type="protein sequence ID" value="EGO04884.1"/>
    <property type="molecule type" value="Genomic_DNA"/>
</dbReference>
<dbReference type="STRING" id="936435.F8PGT2"/>
<organism evidence="2">
    <name type="scientific">Serpula lacrymans var. lacrymans (strain S7.3)</name>
    <name type="common">Dry rot fungus</name>
    <dbReference type="NCBI Taxonomy" id="936435"/>
    <lineage>
        <taxon>Eukaryota</taxon>
        <taxon>Fungi</taxon>
        <taxon>Dikarya</taxon>
        <taxon>Basidiomycota</taxon>
        <taxon>Agaricomycotina</taxon>
        <taxon>Agaricomycetes</taxon>
        <taxon>Agaricomycetidae</taxon>
        <taxon>Boletales</taxon>
        <taxon>Coniophorineae</taxon>
        <taxon>Serpulaceae</taxon>
        <taxon>Serpula</taxon>
    </lineage>
</organism>
<dbReference type="OrthoDB" id="3267861at2759"/>